<evidence type="ECO:0000256" key="1">
    <source>
        <dbReference type="SAM" id="MobiDB-lite"/>
    </source>
</evidence>
<evidence type="ECO:0000313" key="3">
    <source>
        <dbReference type="Proteomes" id="UP000198346"/>
    </source>
</evidence>
<organism evidence="2 3">
    <name type="scientific">Amphiplicatus metriothermophilus</name>
    <dbReference type="NCBI Taxonomy" id="1519374"/>
    <lineage>
        <taxon>Bacteria</taxon>
        <taxon>Pseudomonadati</taxon>
        <taxon>Pseudomonadota</taxon>
        <taxon>Alphaproteobacteria</taxon>
        <taxon>Parvularculales</taxon>
        <taxon>Parvularculaceae</taxon>
        <taxon>Amphiplicatus</taxon>
    </lineage>
</organism>
<dbReference type="Proteomes" id="UP000198346">
    <property type="component" value="Unassembled WGS sequence"/>
</dbReference>
<feature type="region of interest" description="Disordered" evidence="1">
    <location>
        <begin position="41"/>
        <end position="65"/>
    </location>
</feature>
<name>A0A239PPE1_9PROT</name>
<accession>A0A239PPE1</accession>
<reference evidence="2 3" key="1">
    <citation type="submission" date="2017-07" db="EMBL/GenBank/DDBJ databases">
        <authorList>
            <person name="Sun Z.S."/>
            <person name="Albrecht U."/>
            <person name="Echele G."/>
            <person name="Lee C.C."/>
        </authorList>
    </citation>
    <scope>NUCLEOTIDE SEQUENCE [LARGE SCALE GENOMIC DNA]</scope>
    <source>
        <strain evidence="2 3">CGMCC 1.12710</strain>
    </source>
</reference>
<protein>
    <submittedName>
        <fullName evidence="2">Uncharacterized protein</fullName>
    </submittedName>
</protein>
<dbReference type="EMBL" id="FZQA01000002">
    <property type="protein sequence ID" value="SNT72135.1"/>
    <property type="molecule type" value="Genomic_DNA"/>
</dbReference>
<dbReference type="RefSeq" id="WP_089411658.1">
    <property type="nucleotide sequence ID" value="NZ_FZQA01000002.1"/>
</dbReference>
<dbReference type="AlphaFoldDB" id="A0A239PPE1"/>
<evidence type="ECO:0000313" key="2">
    <source>
        <dbReference type="EMBL" id="SNT72135.1"/>
    </source>
</evidence>
<sequence>MSRIELTTGELFLRLGPTPRSRSARADRLFRRLRSEEEEALAQSMLTAPRRLKPNLSSSEDEDKA</sequence>
<keyword evidence="3" id="KW-1185">Reference proteome</keyword>
<proteinExistence type="predicted"/>
<gene>
    <name evidence="2" type="ORF">SAMN06297382_1168</name>
</gene>